<dbReference type="Proteomes" id="UP000245375">
    <property type="component" value="Unassembled WGS sequence"/>
</dbReference>
<reference evidence="2 3" key="1">
    <citation type="submission" date="2018-05" db="EMBL/GenBank/DDBJ databases">
        <title>Algibacter marinivivus sp. nov., isolated from sample around a algae.</title>
        <authorList>
            <person name="Zhong X."/>
        </authorList>
    </citation>
    <scope>NUCLEOTIDE SEQUENCE [LARGE SCALE GENOMIC DNA]</scope>
    <source>
        <strain evidence="2 3">ZY111</strain>
    </source>
</reference>
<dbReference type="AlphaFoldDB" id="A0A2U2X7L7"/>
<feature type="chain" id="PRO_5015644524" evidence="1">
    <location>
        <begin position="25"/>
        <end position="132"/>
    </location>
</feature>
<reference evidence="3" key="3">
    <citation type="submission" date="2018-05" db="EMBL/GenBank/DDBJ databases">
        <authorList>
            <person name="Lu D."/>
        </authorList>
    </citation>
    <scope>NUCLEOTIDE SEQUENCE [LARGE SCALE GENOMIC DNA]</scope>
    <source>
        <strain evidence="3">ZY111</strain>
    </source>
</reference>
<proteinExistence type="predicted"/>
<evidence type="ECO:0000313" key="3">
    <source>
        <dbReference type="Proteomes" id="UP000245375"/>
    </source>
</evidence>
<feature type="signal peptide" evidence="1">
    <location>
        <begin position="1"/>
        <end position="24"/>
    </location>
</feature>
<dbReference type="OrthoDB" id="5526158at2"/>
<gene>
    <name evidence="2" type="ORF">DIS18_04395</name>
</gene>
<evidence type="ECO:0000313" key="2">
    <source>
        <dbReference type="EMBL" id="PWH83797.1"/>
    </source>
</evidence>
<evidence type="ECO:0000256" key="1">
    <source>
        <dbReference type="SAM" id="SignalP"/>
    </source>
</evidence>
<accession>A0A2U2X7L7</accession>
<dbReference type="RefSeq" id="WP_109351802.1">
    <property type="nucleotide sequence ID" value="NZ_QFRI01000001.1"/>
</dbReference>
<keyword evidence="1" id="KW-0732">Signal</keyword>
<organism evidence="2 3">
    <name type="scientific">Algibacter marinivivus</name>
    <dbReference type="NCBI Taxonomy" id="2100723"/>
    <lineage>
        <taxon>Bacteria</taxon>
        <taxon>Pseudomonadati</taxon>
        <taxon>Bacteroidota</taxon>
        <taxon>Flavobacteriia</taxon>
        <taxon>Flavobacteriales</taxon>
        <taxon>Flavobacteriaceae</taxon>
        <taxon>Algibacter</taxon>
    </lineage>
</organism>
<keyword evidence="3" id="KW-1185">Reference proteome</keyword>
<dbReference type="EMBL" id="QFRI01000001">
    <property type="protein sequence ID" value="PWH83797.1"/>
    <property type="molecule type" value="Genomic_DNA"/>
</dbReference>
<protein>
    <submittedName>
        <fullName evidence="2">Uncharacterized protein</fullName>
    </submittedName>
</protein>
<reference evidence="3" key="2">
    <citation type="submission" date="2018-05" db="EMBL/GenBank/DDBJ databases">
        <title>Algibacter marinivivus sp. nov., isolated from sample around a algae.</title>
        <authorList>
            <person name="Lu D."/>
        </authorList>
    </citation>
    <scope>NUCLEOTIDE SEQUENCE [LARGE SCALE GENOMIC DNA]</scope>
    <source>
        <strain evidence="3">ZY111</strain>
    </source>
</reference>
<sequence length="132" mass="14713">MKKLLPKFILVPLCLFLFSTQCDDDVAPLTQEDEEQELTILKAEIESLADASVCGDTFECKFIAFGSKPCGGPWSYLVYSTSIDTEELENMVEDYNRNEAIYNTQWGIVSDCAFVNPPIGVTCENNTCVATF</sequence>
<comment type="caution">
    <text evidence="2">The sequence shown here is derived from an EMBL/GenBank/DDBJ whole genome shotgun (WGS) entry which is preliminary data.</text>
</comment>
<name>A0A2U2X7L7_9FLAO</name>